<organism evidence="1">
    <name type="scientific">Chromera velia CCMP2878</name>
    <dbReference type="NCBI Taxonomy" id="1169474"/>
    <lineage>
        <taxon>Eukaryota</taxon>
        <taxon>Sar</taxon>
        <taxon>Alveolata</taxon>
        <taxon>Colpodellida</taxon>
        <taxon>Chromeraceae</taxon>
        <taxon>Chromera</taxon>
    </lineage>
</organism>
<reference evidence="1" key="1">
    <citation type="submission" date="2014-11" db="EMBL/GenBank/DDBJ databases">
        <authorList>
            <person name="Otto D Thomas"/>
            <person name="Naeem Raeece"/>
        </authorList>
    </citation>
    <scope>NUCLEOTIDE SEQUENCE</scope>
</reference>
<dbReference type="VEuPathDB" id="CryptoDB:Cvel_12438"/>
<gene>
    <name evidence="1" type="ORF">Cvel_12438</name>
</gene>
<dbReference type="EMBL" id="CDMZ01005748">
    <property type="protein sequence ID" value="CEM54020.1"/>
    <property type="molecule type" value="Genomic_DNA"/>
</dbReference>
<name>A0A0G4IA56_9ALVE</name>
<proteinExistence type="predicted"/>
<protein>
    <submittedName>
        <fullName evidence="1">Uncharacterized protein</fullName>
    </submittedName>
</protein>
<accession>A0A0G4IA56</accession>
<sequence length="376" mass="42103">MVDQTGLRLRYRRQSDRIGAHSGWPDQEAANSKTLSSLGLDPSRSSVVCYLRPLRGDHIHYAVSIQVHGKLVDTFWDADFLGAPFSSEGKRYPVNFANLTEGMHDYHIAQTKPHFGIHSGHAFWFGDGFVHEHPGTSWGWFHATEGMGATLSAYLEQVGVAFHEGSSARYPIGQMHVPGAMLNGTAMTFPDTNGGQPTMVGGEYDCAAIQENGVKGQNRGDGRIPLRSFENVQHSPMELSESDILIASNATHTWRAYYYSYWNQTKPTEILEEGINDIWLKENLGLITLSFEPRELPEDSSSFPRPPACMIDVLSDKRRRDGLPPTPHQQSSFYTLGFDSLPYPMPNGDSEPYRENKPEWLQSVLSNLEAIRKTML</sequence>
<dbReference type="AlphaFoldDB" id="A0A0G4IA56"/>
<evidence type="ECO:0000313" key="1">
    <source>
        <dbReference type="EMBL" id="CEM54020.1"/>
    </source>
</evidence>